<reference evidence="1" key="1">
    <citation type="submission" date="2024-02" db="EMBL/GenBank/DDBJ databases">
        <title>Metagenome Assembled Genome of Zalaria obscura JY119.</title>
        <authorList>
            <person name="Vighnesh L."/>
            <person name="Jagadeeshwari U."/>
            <person name="Venkata Ramana C."/>
            <person name="Sasikala C."/>
        </authorList>
    </citation>
    <scope>NUCLEOTIDE SEQUENCE</scope>
    <source>
        <strain evidence="1">JY119</strain>
    </source>
</reference>
<gene>
    <name evidence="1" type="ORF">M8818_006939</name>
</gene>
<dbReference type="Proteomes" id="UP001320706">
    <property type="component" value="Unassembled WGS sequence"/>
</dbReference>
<proteinExistence type="predicted"/>
<evidence type="ECO:0000313" key="1">
    <source>
        <dbReference type="EMBL" id="KAK8196772.1"/>
    </source>
</evidence>
<accession>A0ACC3S6G0</accession>
<protein>
    <submittedName>
        <fullName evidence="1">Uncharacterized protein</fullName>
    </submittedName>
</protein>
<organism evidence="1 2">
    <name type="scientific">Zalaria obscura</name>
    <dbReference type="NCBI Taxonomy" id="2024903"/>
    <lineage>
        <taxon>Eukaryota</taxon>
        <taxon>Fungi</taxon>
        <taxon>Dikarya</taxon>
        <taxon>Ascomycota</taxon>
        <taxon>Pezizomycotina</taxon>
        <taxon>Dothideomycetes</taxon>
        <taxon>Dothideomycetidae</taxon>
        <taxon>Dothideales</taxon>
        <taxon>Zalariaceae</taxon>
        <taxon>Zalaria</taxon>
    </lineage>
</organism>
<comment type="caution">
    <text evidence="1">The sequence shown here is derived from an EMBL/GenBank/DDBJ whole genome shotgun (WGS) entry which is preliminary data.</text>
</comment>
<dbReference type="EMBL" id="JAMKPW020000041">
    <property type="protein sequence ID" value="KAK8196772.1"/>
    <property type="molecule type" value="Genomic_DNA"/>
</dbReference>
<evidence type="ECO:0000313" key="2">
    <source>
        <dbReference type="Proteomes" id="UP001320706"/>
    </source>
</evidence>
<keyword evidence="2" id="KW-1185">Reference proteome</keyword>
<name>A0ACC3S6G0_9PEZI</name>
<sequence>MEIARASSTGLLSLIILVLGVWLVKHKAAKRYKLPPRVPGIPFFGNTFQLGVFQQGVWAKEQAKKYGEMFTCTIGGNQWIFLNSTRVVYDLLDRRAAIYSSRPSQPMVQDIMSGGKRIVMMQYGPEWRAVRKVMHQILSIRSKDIYQPFQELESIQLLHEYLRQPQKWYLSNQRYANAVMLSVVFGRRADLDDPQIGELFATSNEFLQNLQPGYNLVDGYPQLAKLPRFLQWWRPRGERAYKRTISVYRREVNRLLESVEASTAKPCFGADFLKAAEQGDFDEAQKLFTLGSLLEAGSDTSRITTSQVLAAAALYPDWVATLREHLDRVCGHNAERLPSLDDRDQLPYMTAVVKEAFRWRPFAEIGVPHVLTQDDEYEGYKFPKGTVFTWNAYAISLNPGEYEQPERFWPERFLNEDLNSPLKGHYAFGAARLLYCFDFTENPRHDAAPVHVELKPRSPQHAALIERVYQSTFVEKGLIASRD</sequence>